<reference evidence="2" key="1">
    <citation type="submission" date="2022-06" db="EMBL/GenBank/DDBJ databases">
        <title>CFH 74404 Thermomicrobiaceae sp.</title>
        <authorList>
            <person name="Ming H."/>
            <person name="Li W.-J."/>
            <person name="Zhao Z."/>
        </authorList>
    </citation>
    <scope>NUCLEOTIDE SEQUENCE</scope>
    <source>
        <strain evidence="2">CFH 74404</strain>
    </source>
</reference>
<dbReference type="AlphaFoldDB" id="A0AA41WAA5"/>
<dbReference type="EMBL" id="JAMSLR010000002">
    <property type="protein sequence ID" value="MCM8748481.1"/>
    <property type="molecule type" value="Genomic_DNA"/>
</dbReference>
<evidence type="ECO:0008006" key="4">
    <source>
        <dbReference type="Google" id="ProtNLM"/>
    </source>
</evidence>
<feature type="transmembrane region" description="Helical" evidence="1">
    <location>
        <begin position="21"/>
        <end position="40"/>
    </location>
</feature>
<accession>A0AA41WAA5</accession>
<sequence>MVTRSEPVHAGASRERRTRRLYLAALGSAVLLGAITRAGFVLRSDFPLNDGGLFYAMVRDIQRAGYLLPAHASYNAAEIPFVYPPLALYLAALLDDVTPLGLLDVLRYLPLAASVLTTGAFIALSRAMLPSRLAQVFAAFAFVTMARSFTWQIMGGGLTRSLGFLFALLAIYQIHRFYRTSRWQHAGLASLAASACVLSHLEMGWFAAFSGALLFLLYGRNRRGVLGSAVIALGTLVLTSPWWGTVLVRHGLAPFLAATDYGVPLAYRPLTALWFGATDEVLFPLPYALALLGAAASLGQRRHRFLVLWAAAMFLLDARKALTYVTVPAAMLAGIGIDEVLLPVLRGGDRSEPLRGRLVQASLGLLLLYSTLGMLVAADSTLRALSPEEREAMAWVARTTPPESRFLVVTSDSWARDASSEWFPALAERVSVATVQGNEWFAGFPQAIERYEAIQECATGDSDCLRRWSQTTGIDFDYVYVVKREAAQHPRLGSTGDCCAALRYALSHDPGYVLVYDGPGAAIYEKREVALTP</sequence>
<feature type="transmembrane region" description="Helical" evidence="1">
    <location>
        <begin position="160"/>
        <end position="178"/>
    </location>
</feature>
<comment type="caution">
    <text evidence="2">The sequence shown here is derived from an EMBL/GenBank/DDBJ whole genome shotgun (WGS) entry which is preliminary data.</text>
</comment>
<dbReference type="RefSeq" id="WP_284056258.1">
    <property type="nucleotide sequence ID" value="NZ_JAMSLR010000002.1"/>
</dbReference>
<keyword evidence="3" id="KW-1185">Reference proteome</keyword>
<evidence type="ECO:0000313" key="3">
    <source>
        <dbReference type="Proteomes" id="UP001165306"/>
    </source>
</evidence>
<feature type="transmembrane region" description="Helical" evidence="1">
    <location>
        <begin position="105"/>
        <end position="124"/>
    </location>
</feature>
<feature type="transmembrane region" description="Helical" evidence="1">
    <location>
        <begin position="224"/>
        <end position="243"/>
    </location>
</feature>
<evidence type="ECO:0000313" key="2">
    <source>
        <dbReference type="EMBL" id="MCM8748481.1"/>
    </source>
</evidence>
<name>A0AA41WAA5_9BACT</name>
<keyword evidence="1" id="KW-1133">Transmembrane helix</keyword>
<feature type="transmembrane region" description="Helical" evidence="1">
    <location>
        <begin position="281"/>
        <end position="300"/>
    </location>
</feature>
<proteinExistence type="predicted"/>
<gene>
    <name evidence="2" type="ORF">NET02_04925</name>
</gene>
<evidence type="ECO:0000256" key="1">
    <source>
        <dbReference type="SAM" id="Phobius"/>
    </source>
</evidence>
<organism evidence="2 3">
    <name type="scientific">Thermalbibacter longus</name>
    <dbReference type="NCBI Taxonomy" id="2951981"/>
    <lineage>
        <taxon>Bacteria</taxon>
        <taxon>Pseudomonadati</taxon>
        <taxon>Thermomicrobiota</taxon>
        <taxon>Thermomicrobia</taxon>
        <taxon>Thermomicrobiales</taxon>
        <taxon>Thermomicrobiaceae</taxon>
        <taxon>Thermalbibacter</taxon>
    </lineage>
</organism>
<dbReference type="Proteomes" id="UP001165306">
    <property type="component" value="Unassembled WGS sequence"/>
</dbReference>
<protein>
    <recommendedName>
        <fullName evidence="4">Glycosyltransferase RgtA/B/C/D-like domain-containing protein</fullName>
    </recommendedName>
</protein>
<keyword evidence="1" id="KW-0812">Transmembrane</keyword>
<keyword evidence="1" id="KW-0472">Membrane</keyword>